<feature type="compositionally biased region" description="Low complexity" evidence="1">
    <location>
        <begin position="55"/>
        <end position="69"/>
    </location>
</feature>
<gene>
    <name evidence="2" type="ORF">JOC95_002722</name>
</gene>
<name>A0ABS2P2K9_9BACI</name>
<evidence type="ECO:0000313" key="3">
    <source>
        <dbReference type="Proteomes" id="UP000737402"/>
    </source>
</evidence>
<keyword evidence="3" id="KW-1185">Reference proteome</keyword>
<organism evidence="2 3">
    <name type="scientific">Sutcliffiella tianshenii</name>
    <dbReference type="NCBI Taxonomy" id="1463404"/>
    <lineage>
        <taxon>Bacteria</taxon>
        <taxon>Bacillati</taxon>
        <taxon>Bacillota</taxon>
        <taxon>Bacilli</taxon>
        <taxon>Bacillales</taxon>
        <taxon>Bacillaceae</taxon>
        <taxon>Sutcliffiella</taxon>
    </lineage>
</organism>
<sequence>MSHFTVGNQRDIDENFNISMNRLAISTKKILYQWKFHYINENKLDIDKPHIPTNFTPVPAPAATTTADQRPTKKAPFSMKTGL</sequence>
<feature type="region of interest" description="Disordered" evidence="1">
    <location>
        <begin position="55"/>
        <end position="83"/>
    </location>
</feature>
<evidence type="ECO:0000313" key="2">
    <source>
        <dbReference type="EMBL" id="MBM7620867.1"/>
    </source>
</evidence>
<proteinExistence type="predicted"/>
<evidence type="ECO:0000256" key="1">
    <source>
        <dbReference type="SAM" id="MobiDB-lite"/>
    </source>
</evidence>
<comment type="caution">
    <text evidence="2">The sequence shown here is derived from an EMBL/GenBank/DDBJ whole genome shotgun (WGS) entry which is preliminary data.</text>
</comment>
<dbReference type="Proteomes" id="UP000737402">
    <property type="component" value="Unassembled WGS sequence"/>
</dbReference>
<protein>
    <submittedName>
        <fullName evidence="2">Uncharacterized protein</fullName>
    </submittedName>
</protein>
<dbReference type="EMBL" id="JAFBED010000005">
    <property type="protein sequence ID" value="MBM7620867.1"/>
    <property type="molecule type" value="Genomic_DNA"/>
</dbReference>
<accession>A0ABS2P2K9</accession>
<reference evidence="2 3" key="1">
    <citation type="submission" date="2021-01" db="EMBL/GenBank/DDBJ databases">
        <title>Genomic Encyclopedia of Type Strains, Phase IV (KMG-IV): sequencing the most valuable type-strain genomes for metagenomic binning, comparative biology and taxonomic classification.</title>
        <authorList>
            <person name="Goeker M."/>
        </authorList>
    </citation>
    <scope>NUCLEOTIDE SEQUENCE [LARGE SCALE GENOMIC DNA]</scope>
    <source>
        <strain evidence="2 3">DSM 25879</strain>
    </source>
</reference>